<keyword evidence="3" id="KW-1185">Reference proteome</keyword>
<feature type="region of interest" description="Disordered" evidence="1">
    <location>
        <begin position="66"/>
        <end position="93"/>
    </location>
</feature>
<evidence type="ECO:0000313" key="3">
    <source>
        <dbReference type="Proteomes" id="UP000199467"/>
    </source>
</evidence>
<dbReference type="Proteomes" id="UP000199467">
    <property type="component" value="Unassembled WGS sequence"/>
</dbReference>
<evidence type="ECO:0000256" key="1">
    <source>
        <dbReference type="SAM" id="MobiDB-lite"/>
    </source>
</evidence>
<evidence type="ECO:0000313" key="2">
    <source>
        <dbReference type="EMBL" id="SDC84135.1"/>
    </source>
</evidence>
<dbReference type="EMBL" id="FMZQ01000007">
    <property type="protein sequence ID" value="SDC84135.1"/>
    <property type="molecule type" value="Genomic_DNA"/>
</dbReference>
<reference evidence="3" key="1">
    <citation type="submission" date="2016-10" db="EMBL/GenBank/DDBJ databases">
        <authorList>
            <person name="Varghese N."/>
            <person name="Submissions S."/>
        </authorList>
    </citation>
    <scope>NUCLEOTIDE SEQUENCE [LARGE SCALE GENOMIC DNA]</scope>
    <source>
        <strain evidence="3">DSM 26382</strain>
    </source>
</reference>
<protein>
    <submittedName>
        <fullName evidence="2">Uncharacterized protein</fullName>
    </submittedName>
</protein>
<organism evidence="2 3">
    <name type="scientific">Ectopseudomonas chengduensis</name>
    <dbReference type="NCBI Taxonomy" id="489632"/>
    <lineage>
        <taxon>Bacteria</taxon>
        <taxon>Pseudomonadati</taxon>
        <taxon>Pseudomonadota</taxon>
        <taxon>Gammaproteobacteria</taxon>
        <taxon>Pseudomonadales</taxon>
        <taxon>Pseudomonadaceae</taxon>
        <taxon>Ectopseudomonas</taxon>
    </lineage>
</organism>
<sequence>MQDSWCAKVWDGTQFLYGAAAREFRLRQAGGVETVIRTTSTKAAEIATREALETVNGTIQAVTAPKSNVIASSRPASRRRPRVRRTEQAQEQK</sequence>
<dbReference type="AlphaFoldDB" id="A0A1G6PXN3"/>
<name>A0A1G6PXN3_9GAMM</name>
<gene>
    <name evidence="2" type="ORF">SAMN05216576_107114</name>
</gene>
<accession>A0A1G6PXN3</accession>
<feature type="compositionally biased region" description="Basic and acidic residues" evidence="1">
    <location>
        <begin position="84"/>
        <end position="93"/>
    </location>
</feature>
<proteinExistence type="predicted"/>